<name>A0ABT8A504_9PROT</name>
<dbReference type="Proteomes" id="UP001529369">
    <property type="component" value="Unassembled WGS sequence"/>
</dbReference>
<sequence length="260" mass="27824">LTRIAKNGATLLDLGSDDGIRTVFAYLGDNMEVFHVSPSGRYAVRSGRLLDMAEADPTRRDLTMRRASIIPGVLPSVDMRGQTGAQEAASAAPASQAPDGNAVLAQLEQADYGVAGRADAPRIYAFIDPLCSFSVRLMEALRPHIAAGRIQVAMLPIALIDHETNGRSTPAAETMLSRPSGEMDAAWKGLIEVVRGWRPDLFAVNDEGRARLARNKALATSLQVQATPTLVWRQADGAPRAQMGGQDLDQVIASLTGPQR</sequence>
<protein>
    <recommendedName>
        <fullName evidence="3">Thiol:disulfide interchange protein DsbG</fullName>
    </recommendedName>
</protein>
<dbReference type="SUPFAM" id="SSF52833">
    <property type="entry name" value="Thioredoxin-like"/>
    <property type="match status" value="1"/>
</dbReference>
<organism evidence="1 2">
    <name type="scientific">Paeniroseomonas aquatica</name>
    <dbReference type="NCBI Taxonomy" id="373043"/>
    <lineage>
        <taxon>Bacteria</taxon>
        <taxon>Pseudomonadati</taxon>
        <taxon>Pseudomonadota</taxon>
        <taxon>Alphaproteobacteria</taxon>
        <taxon>Acetobacterales</taxon>
        <taxon>Acetobacteraceae</taxon>
        <taxon>Paeniroseomonas</taxon>
    </lineage>
</organism>
<dbReference type="EMBL" id="JAUFPN010000121">
    <property type="protein sequence ID" value="MDN3564870.1"/>
    <property type="molecule type" value="Genomic_DNA"/>
</dbReference>
<proteinExistence type="predicted"/>
<feature type="non-terminal residue" evidence="1">
    <location>
        <position position="1"/>
    </location>
</feature>
<evidence type="ECO:0008006" key="3">
    <source>
        <dbReference type="Google" id="ProtNLM"/>
    </source>
</evidence>
<evidence type="ECO:0000313" key="2">
    <source>
        <dbReference type="Proteomes" id="UP001529369"/>
    </source>
</evidence>
<reference evidence="2" key="1">
    <citation type="journal article" date="2019" name="Int. J. Syst. Evol. Microbiol.">
        <title>The Global Catalogue of Microorganisms (GCM) 10K type strain sequencing project: providing services to taxonomists for standard genome sequencing and annotation.</title>
        <authorList>
            <consortium name="The Broad Institute Genomics Platform"/>
            <consortium name="The Broad Institute Genome Sequencing Center for Infectious Disease"/>
            <person name="Wu L."/>
            <person name="Ma J."/>
        </authorList>
    </citation>
    <scope>NUCLEOTIDE SEQUENCE [LARGE SCALE GENOMIC DNA]</scope>
    <source>
        <strain evidence="2">CECT 7131</strain>
    </source>
</reference>
<dbReference type="Gene3D" id="3.40.30.10">
    <property type="entry name" value="Glutaredoxin"/>
    <property type="match status" value="1"/>
</dbReference>
<accession>A0ABT8A504</accession>
<dbReference type="InterPro" id="IPR036249">
    <property type="entry name" value="Thioredoxin-like_sf"/>
</dbReference>
<keyword evidence="2" id="KW-1185">Reference proteome</keyword>
<comment type="caution">
    <text evidence="1">The sequence shown here is derived from an EMBL/GenBank/DDBJ whole genome shotgun (WGS) entry which is preliminary data.</text>
</comment>
<dbReference type="RefSeq" id="WP_290316681.1">
    <property type="nucleotide sequence ID" value="NZ_JAUFPN010000121.1"/>
</dbReference>
<gene>
    <name evidence="1" type="ORF">QWZ14_10895</name>
</gene>
<evidence type="ECO:0000313" key="1">
    <source>
        <dbReference type="EMBL" id="MDN3564870.1"/>
    </source>
</evidence>